<dbReference type="NCBIfam" id="NF041390">
    <property type="entry name" value="TadE_Rv3655c"/>
    <property type="match status" value="1"/>
</dbReference>
<organism evidence="3 4">
    <name type="scientific">Gordonia cholesterolivorans</name>
    <dbReference type="NCBI Taxonomy" id="559625"/>
    <lineage>
        <taxon>Bacteria</taxon>
        <taxon>Bacillati</taxon>
        <taxon>Actinomycetota</taxon>
        <taxon>Actinomycetes</taxon>
        <taxon>Mycobacteriales</taxon>
        <taxon>Gordoniaceae</taxon>
        <taxon>Gordonia</taxon>
    </lineage>
</organism>
<feature type="region of interest" description="Disordered" evidence="1">
    <location>
        <begin position="113"/>
        <end position="137"/>
    </location>
</feature>
<proteinExistence type="predicted"/>
<keyword evidence="2" id="KW-1133">Transmembrane helix</keyword>
<sequence length="137" mass="13604">MRGRTVALIRRCARDESGMVTVEAAYALAAIAAFLLIGLGAVAAVSAQIRCTDAAREVARLTAAGDDSARSVGAEVAPAGAGIAVSGENDRVVVEVSADVPLLPFVRVSAKAVAAREPTGDEAGGPGDGDERSGDGG</sequence>
<keyword evidence="4" id="KW-1185">Reference proteome</keyword>
<dbReference type="RefSeq" id="WP_346076761.1">
    <property type="nucleotide sequence ID" value="NZ_BAAARB010000015.1"/>
</dbReference>
<name>A0ABP5UU83_9ACTN</name>
<protein>
    <recommendedName>
        <fullName evidence="5">Pilus assembly protein TadE</fullName>
    </recommendedName>
</protein>
<gene>
    <name evidence="3" type="ORF">GCM10009855_27250</name>
</gene>
<dbReference type="InterPro" id="IPR049790">
    <property type="entry name" value="Rv3655c/TadE"/>
</dbReference>
<reference evidence="4" key="1">
    <citation type="journal article" date="2019" name="Int. J. Syst. Evol. Microbiol.">
        <title>The Global Catalogue of Microorganisms (GCM) 10K type strain sequencing project: providing services to taxonomists for standard genome sequencing and annotation.</title>
        <authorList>
            <consortium name="The Broad Institute Genomics Platform"/>
            <consortium name="The Broad Institute Genome Sequencing Center for Infectious Disease"/>
            <person name="Wu L."/>
            <person name="Ma J."/>
        </authorList>
    </citation>
    <scope>NUCLEOTIDE SEQUENCE [LARGE SCALE GENOMIC DNA]</scope>
    <source>
        <strain evidence="4">JCM 16227</strain>
    </source>
</reference>
<evidence type="ECO:0000313" key="3">
    <source>
        <dbReference type="EMBL" id="GAA2385623.1"/>
    </source>
</evidence>
<evidence type="ECO:0000256" key="1">
    <source>
        <dbReference type="SAM" id="MobiDB-lite"/>
    </source>
</evidence>
<keyword evidence="2" id="KW-0472">Membrane</keyword>
<feature type="transmembrane region" description="Helical" evidence="2">
    <location>
        <begin position="24"/>
        <end position="47"/>
    </location>
</feature>
<dbReference type="EMBL" id="BAAARB010000015">
    <property type="protein sequence ID" value="GAA2385623.1"/>
    <property type="molecule type" value="Genomic_DNA"/>
</dbReference>
<accession>A0ABP5UU83</accession>
<keyword evidence="2" id="KW-0812">Transmembrane</keyword>
<comment type="caution">
    <text evidence="3">The sequence shown here is derived from an EMBL/GenBank/DDBJ whole genome shotgun (WGS) entry which is preliminary data.</text>
</comment>
<evidence type="ECO:0000313" key="4">
    <source>
        <dbReference type="Proteomes" id="UP001501170"/>
    </source>
</evidence>
<evidence type="ECO:0008006" key="5">
    <source>
        <dbReference type="Google" id="ProtNLM"/>
    </source>
</evidence>
<dbReference type="Proteomes" id="UP001501170">
    <property type="component" value="Unassembled WGS sequence"/>
</dbReference>
<evidence type="ECO:0000256" key="2">
    <source>
        <dbReference type="SAM" id="Phobius"/>
    </source>
</evidence>